<gene>
    <name evidence="3" type="ORF">GCM10011346_05820</name>
</gene>
<comment type="caution">
    <text evidence="3">The sequence shown here is derived from an EMBL/GenBank/DDBJ whole genome shotgun (WGS) entry which is preliminary data.</text>
</comment>
<dbReference type="SUPFAM" id="SSF53850">
    <property type="entry name" value="Periplasmic binding protein-like II"/>
    <property type="match status" value="1"/>
</dbReference>
<dbReference type="Gene3D" id="3.40.190.150">
    <property type="entry name" value="Bordetella uptake gene, domain 1"/>
    <property type="match status" value="1"/>
</dbReference>
<dbReference type="EMBL" id="BMLW01000001">
    <property type="protein sequence ID" value="GGP07866.1"/>
    <property type="molecule type" value="Genomic_DNA"/>
</dbReference>
<proteinExistence type="inferred from homology"/>
<dbReference type="InterPro" id="IPR005064">
    <property type="entry name" value="BUG"/>
</dbReference>
<protein>
    <submittedName>
        <fullName evidence="3">ABC transporter substrate-binding protein</fullName>
    </submittedName>
</protein>
<sequence length="321" mass="35024">MKLISKYSIIFIAVFLLLTACSNENGKAEESNFPEKDITLIVPFGPGGAVDTISRMIAQNADEYMNGQNIVVENREGGGAVIGQTFVANAEPDGYTLLAFTSSVVSNPLTTDTSYTHEDFAPIALYSFEPELLVVPGESELESYEKVADQAVNGKINLVTPGHSTSHHSAGILLNENHGWNLEFVHTESAGEQIQQLLGGHVDAALVTYAEVASQIEEGTIRPIAIMDEERSEELPDTPTFQEEGIDLVYGPFRGLAAPADTPEETMAELEEIFTNIINDKGFIEDMESYGFEVVPGDAAELNSRIETEEEFIQQVLPFLE</sequence>
<organism evidence="3 4">
    <name type="scientific">Oceanobacillus neutriphilus</name>
    <dbReference type="NCBI Taxonomy" id="531815"/>
    <lineage>
        <taxon>Bacteria</taxon>
        <taxon>Bacillati</taxon>
        <taxon>Bacillota</taxon>
        <taxon>Bacilli</taxon>
        <taxon>Bacillales</taxon>
        <taxon>Bacillaceae</taxon>
        <taxon>Oceanobacillus</taxon>
    </lineage>
</organism>
<dbReference type="PANTHER" id="PTHR42928">
    <property type="entry name" value="TRICARBOXYLATE-BINDING PROTEIN"/>
    <property type="match status" value="1"/>
</dbReference>
<evidence type="ECO:0000256" key="2">
    <source>
        <dbReference type="SAM" id="SignalP"/>
    </source>
</evidence>
<reference evidence="4" key="1">
    <citation type="journal article" date="2019" name="Int. J. Syst. Evol. Microbiol.">
        <title>The Global Catalogue of Microorganisms (GCM) 10K type strain sequencing project: providing services to taxonomists for standard genome sequencing and annotation.</title>
        <authorList>
            <consortium name="The Broad Institute Genomics Platform"/>
            <consortium name="The Broad Institute Genome Sequencing Center for Infectious Disease"/>
            <person name="Wu L."/>
            <person name="Ma J."/>
        </authorList>
    </citation>
    <scope>NUCLEOTIDE SEQUENCE [LARGE SCALE GENOMIC DNA]</scope>
    <source>
        <strain evidence="4">CGMCC 1.7693</strain>
    </source>
</reference>
<dbReference type="Gene3D" id="3.40.190.10">
    <property type="entry name" value="Periplasmic binding protein-like II"/>
    <property type="match status" value="1"/>
</dbReference>
<dbReference type="RefSeq" id="WP_188732974.1">
    <property type="nucleotide sequence ID" value="NZ_BMLW01000001.1"/>
</dbReference>
<name>A0ABQ2NQ81_9BACI</name>
<comment type="similarity">
    <text evidence="1">Belongs to the UPF0065 (bug) family.</text>
</comment>
<keyword evidence="4" id="KW-1185">Reference proteome</keyword>
<feature type="signal peptide" evidence="2">
    <location>
        <begin position="1"/>
        <end position="22"/>
    </location>
</feature>
<accession>A0ABQ2NQ81</accession>
<dbReference type="PIRSF" id="PIRSF017082">
    <property type="entry name" value="YflP"/>
    <property type="match status" value="1"/>
</dbReference>
<dbReference type="Proteomes" id="UP000641206">
    <property type="component" value="Unassembled WGS sequence"/>
</dbReference>
<keyword evidence="2" id="KW-0732">Signal</keyword>
<dbReference type="PROSITE" id="PS51257">
    <property type="entry name" value="PROKAR_LIPOPROTEIN"/>
    <property type="match status" value="1"/>
</dbReference>
<evidence type="ECO:0000313" key="4">
    <source>
        <dbReference type="Proteomes" id="UP000641206"/>
    </source>
</evidence>
<evidence type="ECO:0000256" key="1">
    <source>
        <dbReference type="ARBA" id="ARBA00006987"/>
    </source>
</evidence>
<evidence type="ECO:0000313" key="3">
    <source>
        <dbReference type="EMBL" id="GGP07866.1"/>
    </source>
</evidence>
<dbReference type="CDD" id="cd07012">
    <property type="entry name" value="PBP2_Bug_TTT"/>
    <property type="match status" value="1"/>
</dbReference>
<feature type="chain" id="PRO_5047203331" evidence="2">
    <location>
        <begin position="23"/>
        <end position="321"/>
    </location>
</feature>
<dbReference type="InterPro" id="IPR042100">
    <property type="entry name" value="Bug_dom1"/>
</dbReference>
<dbReference type="Pfam" id="PF03401">
    <property type="entry name" value="TctC"/>
    <property type="match status" value="1"/>
</dbReference>
<dbReference type="PANTHER" id="PTHR42928:SF5">
    <property type="entry name" value="BLR1237 PROTEIN"/>
    <property type="match status" value="1"/>
</dbReference>